<sequence>MYTKIPYCLTNPIITYKNIPHTDTLKENSTDKAVFLRIYHNNQILCYSITTANYL</sequence>
<dbReference type="KEGG" id="ech:ECH_1016"/>
<proteinExistence type="predicted"/>
<gene>
    <name evidence="1" type="ordered locus">ECH_1016</name>
</gene>
<dbReference type="Proteomes" id="UP000008320">
    <property type="component" value="Chromosome"/>
</dbReference>
<name>Q2GFI1_EHRCR</name>
<reference evidence="1 2" key="1">
    <citation type="journal article" date="2006" name="PLoS Genet.">
        <title>Comparative genomics of emerging human ehrlichiosis agents.</title>
        <authorList>
            <person name="Dunning Hotopp J.C."/>
            <person name="Lin M."/>
            <person name="Madupu R."/>
            <person name="Crabtree J."/>
            <person name="Angiuoli S.V."/>
            <person name="Eisen J.A."/>
            <person name="Seshadri R."/>
            <person name="Ren Q."/>
            <person name="Wu M."/>
            <person name="Utterback T.R."/>
            <person name="Smith S."/>
            <person name="Lewis M."/>
            <person name="Khouri H."/>
            <person name="Zhang C."/>
            <person name="Niu H."/>
            <person name="Lin Q."/>
            <person name="Ohashi N."/>
            <person name="Zhi N."/>
            <person name="Nelson W."/>
            <person name="Brinkac L.M."/>
            <person name="Dodson R.J."/>
            <person name="Rosovitz M.J."/>
            <person name="Sundaram J."/>
            <person name="Daugherty S.C."/>
            <person name="Davidsen T."/>
            <person name="Durkin A.S."/>
            <person name="Gwinn M."/>
            <person name="Haft D.H."/>
            <person name="Selengut J.D."/>
            <person name="Sullivan S.A."/>
            <person name="Zafar N."/>
            <person name="Zhou L."/>
            <person name="Benahmed F."/>
            <person name="Forberger H."/>
            <person name="Halpin R."/>
            <person name="Mulligan S."/>
            <person name="Robinson J."/>
            <person name="White O."/>
            <person name="Rikihisa Y."/>
            <person name="Tettelin H."/>
        </authorList>
    </citation>
    <scope>NUCLEOTIDE SEQUENCE [LARGE SCALE GENOMIC DNA]</scope>
    <source>
        <strain evidence="2">ATCC CRL-10679 / Arkansas</strain>
    </source>
</reference>
<evidence type="ECO:0000313" key="2">
    <source>
        <dbReference type="Proteomes" id="UP000008320"/>
    </source>
</evidence>
<keyword evidence="2" id="KW-1185">Reference proteome</keyword>
<organism evidence="1 2">
    <name type="scientific">Ehrlichia chaffeensis (strain ATCC CRL-10679 / Arkansas)</name>
    <dbReference type="NCBI Taxonomy" id="205920"/>
    <lineage>
        <taxon>Bacteria</taxon>
        <taxon>Pseudomonadati</taxon>
        <taxon>Pseudomonadota</taxon>
        <taxon>Alphaproteobacteria</taxon>
        <taxon>Rickettsiales</taxon>
        <taxon>Anaplasmataceae</taxon>
        <taxon>Ehrlichia</taxon>
    </lineage>
</organism>
<evidence type="ECO:0000313" key="1">
    <source>
        <dbReference type="EMBL" id="ABD45455.1"/>
    </source>
</evidence>
<dbReference type="EMBL" id="CP000236">
    <property type="protein sequence ID" value="ABD45455.1"/>
    <property type="molecule type" value="Genomic_DNA"/>
</dbReference>
<dbReference type="AlphaFoldDB" id="Q2GFI1"/>
<accession>Q2GFI1</accession>
<dbReference type="HOGENOM" id="CLU_212602_0_0_5"/>
<protein>
    <submittedName>
        <fullName evidence="1">Uncharacterized protein</fullName>
    </submittedName>
</protein>